<dbReference type="Gene3D" id="2.70.98.20">
    <property type="entry name" value="Copper amine oxidase, catalytic domain"/>
    <property type="match status" value="1"/>
</dbReference>
<evidence type="ECO:0000256" key="2">
    <source>
        <dbReference type="PIRSR" id="PIRSR600269-51"/>
    </source>
</evidence>
<dbReference type="OrthoDB" id="5379943at2759"/>
<keyword evidence="3" id="KW-0186">Copper</keyword>
<dbReference type="Proteomes" id="UP000245119">
    <property type="component" value="Linkage Group LG13"/>
</dbReference>
<dbReference type="SUPFAM" id="SSF49998">
    <property type="entry name" value="Amine oxidase catalytic domain"/>
    <property type="match status" value="1"/>
</dbReference>
<comment type="PTM">
    <text evidence="2 3">Topaquinone (TPQ) is generated by copper-dependent autoxidation of a specific tyrosyl residue.</text>
</comment>
<dbReference type="GO" id="GO:0005507">
    <property type="term" value="F:copper ion binding"/>
    <property type="evidence" value="ECO:0007669"/>
    <property type="project" value="InterPro"/>
</dbReference>
<evidence type="ECO:0000313" key="6">
    <source>
        <dbReference type="Proteomes" id="UP000245119"/>
    </source>
</evidence>
<dbReference type="InterPro" id="IPR049948">
    <property type="entry name" value="Cu_Am_ox_TPQ-bd"/>
</dbReference>
<dbReference type="EC" id="1.4.3.-" evidence="3"/>
<feature type="active site" description="Proton acceptor" evidence="1">
    <location>
        <position position="54"/>
    </location>
</feature>
<keyword evidence="3" id="KW-0560">Oxidoreductase</keyword>
<evidence type="ECO:0000256" key="3">
    <source>
        <dbReference type="RuleBase" id="RU000672"/>
    </source>
</evidence>
<feature type="domain" description="Copper amine oxidase catalytic" evidence="4">
    <location>
        <begin position="1"/>
        <end position="379"/>
    </location>
</feature>
<dbReference type="PANTHER" id="PTHR10638:SF20">
    <property type="entry name" value="AMINE OXIDASE"/>
    <property type="match status" value="1"/>
</dbReference>
<feature type="modified residue" description="2',4',5'-topaquinone" evidence="2">
    <location>
        <position position="142"/>
    </location>
</feature>
<dbReference type="GO" id="GO:0009308">
    <property type="term" value="P:amine metabolic process"/>
    <property type="evidence" value="ECO:0007669"/>
    <property type="project" value="UniProtKB-UniRule"/>
</dbReference>
<sequence>MQWDFDIRLSAFNGPQAYDIRFNGERLVYELGLSEISVYYSGDNPIQRVTDFVDSGALLGIHSKSLIPGADCPEGATFLNTSFLGERMAAATELAQATCVFEQNTAMPLRRHLSYAVGEGAFYSGMASSVLVVRSILTVVNYDYILDFVFYQSGALEVRVHSTGYILSTFYRPQEAPYGFRLAENINGNIHHHMFHFKADIDILGTSNRYETLDISTENVNLRQAGPDRQYTQIRFSRHLRRSELDALYNYNFDFPKYHLVYKEGQNTKYGVPRAFRLHQTGMSKQLLPKDVDNEATIPWARQQLAVTVRKDHEQFSSSPYAMFDSFDPVVNFANFYNDNETIVDQDLVFWLTLGTHHIPHTEDLPVTPTPRRNSGLLPAALQLFSRMPFGVIT</sequence>
<dbReference type="InterPro" id="IPR049947">
    <property type="entry name" value="Cu_Am_Ox_Cu-bd"/>
</dbReference>
<dbReference type="GO" id="GO:0048038">
    <property type="term" value="F:quinone binding"/>
    <property type="evidence" value="ECO:0007669"/>
    <property type="project" value="InterPro"/>
</dbReference>
<dbReference type="PANTHER" id="PTHR10638">
    <property type="entry name" value="COPPER AMINE OXIDASE"/>
    <property type="match status" value="1"/>
</dbReference>
<evidence type="ECO:0000313" key="5">
    <source>
        <dbReference type="EMBL" id="PVD19729.1"/>
    </source>
</evidence>
<organism evidence="5 6">
    <name type="scientific">Pomacea canaliculata</name>
    <name type="common">Golden apple snail</name>
    <dbReference type="NCBI Taxonomy" id="400727"/>
    <lineage>
        <taxon>Eukaryota</taxon>
        <taxon>Metazoa</taxon>
        <taxon>Spiralia</taxon>
        <taxon>Lophotrochozoa</taxon>
        <taxon>Mollusca</taxon>
        <taxon>Gastropoda</taxon>
        <taxon>Caenogastropoda</taxon>
        <taxon>Architaenioglossa</taxon>
        <taxon>Ampullarioidea</taxon>
        <taxon>Ampullariidae</taxon>
        <taxon>Pomacea</taxon>
    </lineage>
</organism>
<dbReference type="GO" id="GO:0008131">
    <property type="term" value="F:primary methylamine oxidase activity"/>
    <property type="evidence" value="ECO:0007669"/>
    <property type="project" value="InterPro"/>
</dbReference>
<dbReference type="PROSITE" id="PS01165">
    <property type="entry name" value="COPPER_AMINE_OXID_2"/>
    <property type="match status" value="1"/>
</dbReference>
<dbReference type="Pfam" id="PF01179">
    <property type="entry name" value="Cu_amine_oxid"/>
    <property type="match status" value="1"/>
</dbReference>
<name>A0A2T7NEW8_POMCA</name>
<dbReference type="InterPro" id="IPR015798">
    <property type="entry name" value="Cu_amine_oxidase_C"/>
</dbReference>
<gene>
    <name evidence="5" type="ORF">C0Q70_20220</name>
</gene>
<keyword evidence="1 3" id="KW-0801">TPQ</keyword>
<protein>
    <recommendedName>
        <fullName evidence="3">Amine oxidase</fullName>
        <ecNumber evidence="3">1.4.3.-</ecNumber>
    </recommendedName>
</protein>
<proteinExistence type="inferred from homology"/>
<dbReference type="InterPro" id="IPR036460">
    <property type="entry name" value="Cu_amine_oxidase_C_sf"/>
</dbReference>
<evidence type="ECO:0000256" key="1">
    <source>
        <dbReference type="PIRSR" id="PIRSR600269-50"/>
    </source>
</evidence>
<dbReference type="PROSITE" id="PS01164">
    <property type="entry name" value="COPPER_AMINE_OXID_1"/>
    <property type="match status" value="1"/>
</dbReference>
<dbReference type="AlphaFoldDB" id="A0A2T7NEW8"/>
<dbReference type="PRINTS" id="PR00766">
    <property type="entry name" value="CUDAOXIDASE"/>
</dbReference>
<dbReference type="EMBL" id="PZQS01000013">
    <property type="protein sequence ID" value="PVD19729.1"/>
    <property type="molecule type" value="Genomic_DNA"/>
</dbReference>
<keyword evidence="3" id="KW-0479">Metal-binding</keyword>
<comment type="caution">
    <text evidence="5">The sequence shown here is derived from an EMBL/GenBank/DDBJ whole genome shotgun (WGS) entry which is preliminary data.</text>
</comment>
<evidence type="ECO:0000259" key="4">
    <source>
        <dbReference type="Pfam" id="PF01179"/>
    </source>
</evidence>
<accession>A0A2T7NEW8</accession>
<keyword evidence="6" id="KW-1185">Reference proteome</keyword>
<comment type="cofactor">
    <cofactor evidence="3">
        <name>Cu cation</name>
        <dbReference type="ChEBI" id="CHEBI:23378"/>
    </cofactor>
    <text evidence="3">Contains 1 topaquinone per subunit.</text>
</comment>
<dbReference type="STRING" id="400727.A0A2T7NEW8"/>
<dbReference type="InterPro" id="IPR000269">
    <property type="entry name" value="Cu_amine_oxidase"/>
</dbReference>
<dbReference type="GO" id="GO:0005886">
    <property type="term" value="C:plasma membrane"/>
    <property type="evidence" value="ECO:0007669"/>
    <property type="project" value="TreeGrafter"/>
</dbReference>
<comment type="similarity">
    <text evidence="3">Belongs to the copper/topaquinone oxidase family.</text>
</comment>
<feature type="active site" description="Schiff-base intermediate with substrate; via topaquinone" evidence="1">
    <location>
        <position position="142"/>
    </location>
</feature>
<reference evidence="5 6" key="1">
    <citation type="submission" date="2018-04" db="EMBL/GenBank/DDBJ databases">
        <title>The genome of golden apple snail Pomacea canaliculata provides insight into stress tolerance and invasive adaptation.</title>
        <authorList>
            <person name="Liu C."/>
            <person name="Liu B."/>
            <person name="Ren Y."/>
            <person name="Zhang Y."/>
            <person name="Wang H."/>
            <person name="Li S."/>
            <person name="Jiang F."/>
            <person name="Yin L."/>
            <person name="Zhang G."/>
            <person name="Qian W."/>
            <person name="Fan W."/>
        </authorList>
    </citation>
    <scope>NUCLEOTIDE SEQUENCE [LARGE SCALE GENOMIC DNA]</scope>
    <source>
        <strain evidence="5">SZHN2017</strain>
        <tissue evidence="5">Muscle</tissue>
    </source>
</reference>